<dbReference type="AlphaFoldDB" id="A0A2N9I3I0"/>
<protein>
    <submittedName>
        <fullName evidence="1">Uncharacterized protein</fullName>
    </submittedName>
</protein>
<gene>
    <name evidence="1" type="ORF">FSB_LOCUS46455</name>
</gene>
<dbReference type="EMBL" id="OIVN01004657">
    <property type="protein sequence ID" value="SPD18573.1"/>
    <property type="molecule type" value="Genomic_DNA"/>
</dbReference>
<organism evidence="1">
    <name type="scientific">Fagus sylvatica</name>
    <name type="common">Beechnut</name>
    <dbReference type="NCBI Taxonomy" id="28930"/>
    <lineage>
        <taxon>Eukaryota</taxon>
        <taxon>Viridiplantae</taxon>
        <taxon>Streptophyta</taxon>
        <taxon>Embryophyta</taxon>
        <taxon>Tracheophyta</taxon>
        <taxon>Spermatophyta</taxon>
        <taxon>Magnoliopsida</taxon>
        <taxon>eudicotyledons</taxon>
        <taxon>Gunneridae</taxon>
        <taxon>Pentapetalae</taxon>
        <taxon>rosids</taxon>
        <taxon>fabids</taxon>
        <taxon>Fagales</taxon>
        <taxon>Fagaceae</taxon>
        <taxon>Fagus</taxon>
    </lineage>
</organism>
<sequence>MVLKIGLAGSTGDRTFIQSGSLKKPEFKKNGPKIGNRRFDHKNREPERLNRFWPRSTNHKTTSFWPHSHAAPLPHSHAAPLPHAACPLCLTLLAPLAHAGDPSTSRRLPPLAHAVTPLPHAGDLSTSRRLPLCLTPIATSVLLTGPVASHIPGSPPLPLAPRLLPLPRRLPSTPLPPVSLSFFLSLSH</sequence>
<name>A0A2N9I3I0_FAGSY</name>
<evidence type="ECO:0000313" key="1">
    <source>
        <dbReference type="EMBL" id="SPD18573.1"/>
    </source>
</evidence>
<reference evidence="1" key="1">
    <citation type="submission" date="2018-02" db="EMBL/GenBank/DDBJ databases">
        <authorList>
            <person name="Cohen D.B."/>
            <person name="Kent A.D."/>
        </authorList>
    </citation>
    <scope>NUCLEOTIDE SEQUENCE</scope>
</reference>
<accession>A0A2N9I3I0</accession>
<proteinExistence type="predicted"/>